<evidence type="ECO:0000313" key="1">
    <source>
        <dbReference type="EMBL" id="OGD67687.1"/>
    </source>
</evidence>
<dbReference type="Proteomes" id="UP000179003">
    <property type="component" value="Unassembled WGS sequence"/>
</dbReference>
<protein>
    <submittedName>
        <fullName evidence="1">Uncharacterized protein</fullName>
    </submittedName>
</protein>
<name>A0A1F5EJT7_9BACT</name>
<comment type="caution">
    <text evidence="1">The sequence shown here is derived from an EMBL/GenBank/DDBJ whole genome shotgun (WGS) entry which is preliminary data.</text>
</comment>
<dbReference type="EMBL" id="MFAE01000002">
    <property type="protein sequence ID" value="OGD67687.1"/>
    <property type="molecule type" value="Genomic_DNA"/>
</dbReference>
<proteinExistence type="predicted"/>
<evidence type="ECO:0000313" key="2">
    <source>
        <dbReference type="Proteomes" id="UP000179003"/>
    </source>
</evidence>
<reference evidence="1 2" key="1">
    <citation type="journal article" date="2016" name="Nat. Commun.">
        <title>Thousands of microbial genomes shed light on interconnected biogeochemical processes in an aquifer system.</title>
        <authorList>
            <person name="Anantharaman K."/>
            <person name="Brown C.T."/>
            <person name="Hug L.A."/>
            <person name="Sharon I."/>
            <person name="Castelle C.J."/>
            <person name="Probst A.J."/>
            <person name="Thomas B.C."/>
            <person name="Singh A."/>
            <person name="Wilkins M.J."/>
            <person name="Karaoz U."/>
            <person name="Brodie E.L."/>
            <person name="Williams K.H."/>
            <person name="Hubbard S.S."/>
            <person name="Banfield J.F."/>
        </authorList>
    </citation>
    <scope>NUCLEOTIDE SEQUENCE [LARGE SCALE GENOMIC DNA]</scope>
</reference>
<gene>
    <name evidence="1" type="ORF">A2442_03895</name>
</gene>
<dbReference type="AlphaFoldDB" id="A0A1F5EJT7"/>
<accession>A0A1F5EJT7</accession>
<sequence>MTTGTGSTKKQEEQVSRLGMAVNTGSINPENLTAVDWKMLVSESLSSCKSILPQMAKEYGQAKTFLECLNHNLEGSFGEKRITKAEIFETLPKAFLVNDGWLLIPVGILSTSEEKGQFFERSLFIIADLAALLIVDVFFRKEPIEGLSRKENPPKINENVVECRLFADSSIFEFDTREEFNEIILPFYADPKLKLGKNIIDYTLERAVAILREKKRAVTEMEESLRRFLGIRDRLGVMNHL</sequence>
<organism evidence="1 2">
    <name type="scientific">Candidatus Campbellbacteria bacterium RIFOXYC2_FULL_35_25</name>
    <dbReference type="NCBI Taxonomy" id="1797582"/>
    <lineage>
        <taxon>Bacteria</taxon>
        <taxon>Candidatus Campbelliibacteriota</taxon>
    </lineage>
</organism>